<dbReference type="AlphaFoldDB" id="L0AYU7"/>
<gene>
    <name evidence="2" type="ORF">BEWA_032510</name>
</gene>
<dbReference type="PROSITE" id="PS50896">
    <property type="entry name" value="LISH"/>
    <property type="match status" value="1"/>
</dbReference>
<dbReference type="SMART" id="SM00757">
    <property type="entry name" value="CRA"/>
    <property type="match status" value="1"/>
</dbReference>
<evidence type="ECO:0000259" key="1">
    <source>
        <dbReference type="PROSITE" id="PS50897"/>
    </source>
</evidence>
<accession>L0AYU7</accession>
<dbReference type="InterPro" id="IPR013144">
    <property type="entry name" value="CRA_dom"/>
</dbReference>
<evidence type="ECO:0000313" key="2">
    <source>
        <dbReference type="EMBL" id="AFZ80398.1"/>
    </source>
</evidence>
<dbReference type="STRING" id="1537102.L0AYU7"/>
<dbReference type="GeneID" id="15803315"/>
<dbReference type="Pfam" id="PF10607">
    <property type="entry name" value="CTLH"/>
    <property type="match status" value="1"/>
</dbReference>
<feature type="domain" description="CTLH" evidence="1">
    <location>
        <begin position="87"/>
        <end position="144"/>
    </location>
</feature>
<dbReference type="Proteomes" id="UP000031512">
    <property type="component" value="Chromosome 1"/>
</dbReference>
<proteinExistence type="predicted"/>
<dbReference type="InterPro" id="IPR006594">
    <property type="entry name" value="LisH"/>
</dbReference>
<dbReference type="PROSITE" id="PS50897">
    <property type="entry name" value="CTLH"/>
    <property type="match status" value="1"/>
</dbReference>
<dbReference type="SMART" id="SM00668">
    <property type="entry name" value="CTLH"/>
    <property type="match status" value="1"/>
</dbReference>
<evidence type="ECO:0000313" key="3">
    <source>
        <dbReference type="Proteomes" id="UP000031512"/>
    </source>
</evidence>
<organism evidence="2 3">
    <name type="scientific">Theileria equi strain WA</name>
    <dbReference type="NCBI Taxonomy" id="1537102"/>
    <lineage>
        <taxon>Eukaryota</taxon>
        <taxon>Sar</taxon>
        <taxon>Alveolata</taxon>
        <taxon>Apicomplexa</taxon>
        <taxon>Aconoidasida</taxon>
        <taxon>Piroplasmida</taxon>
        <taxon>Theileriidae</taxon>
        <taxon>Theileria</taxon>
    </lineage>
</organism>
<dbReference type="InterPro" id="IPR024964">
    <property type="entry name" value="CTLH/CRA"/>
</dbReference>
<dbReference type="VEuPathDB" id="PiroplasmaDB:BEWA_032510"/>
<dbReference type="OrthoDB" id="2415936at2759"/>
<dbReference type="eggNOG" id="KOG2659">
    <property type="taxonomic scope" value="Eukaryota"/>
</dbReference>
<dbReference type="RefSeq" id="XP_004830064.1">
    <property type="nucleotide sequence ID" value="XM_004830007.1"/>
</dbReference>
<protein>
    <recommendedName>
        <fullName evidence="1">CTLH domain-containing protein</fullName>
    </recommendedName>
</protein>
<sequence>MVASSTSSDAAMTDTPIFSPILDAKKTLLVMRNTDLNIWLDNLTSIQVPESDIHRVIANYLFVNMHEESFNSFVQETQFQADDLKPTISQRKVIRNAILEGRMVDAIDSINALDPGILKENGKVLFTLLLYHLVDIIKTGNLVNAVSFVKTEISQCIQKDSSLLPSLEEAMSLLAFSNLEAPEAVDVISKIQQSNAIATTVDNALLSYHHLDPQSTLENIVKESLWVESKIETLATTHALKLEDVGRCGFIMKRLLKTL</sequence>
<dbReference type="PANTHER" id="PTHR12864">
    <property type="entry name" value="RAN BINDING PROTEIN 9-RELATED"/>
    <property type="match status" value="1"/>
</dbReference>
<name>L0AYU7_THEEQ</name>
<reference evidence="2 3" key="1">
    <citation type="journal article" date="2012" name="BMC Genomics">
        <title>Comparative genomic analysis and phylogenetic position of Theileria equi.</title>
        <authorList>
            <person name="Kappmeyer L.S."/>
            <person name="Thiagarajan M."/>
            <person name="Herndon D.R."/>
            <person name="Ramsay J.D."/>
            <person name="Caler E."/>
            <person name="Djikeng A."/>
            <person name="Gillespie J.J."/>
            <person name="Lau A.O."/>
            <person name="Roalson E.H."/>
            <person name="Silva J.C."/>
            <person name="Silva M.G."/>
            <person name="Suarez C.E."/>
            <person name="Ueti M.W."/>
            <person name="Nene V.M."/>
            <person name="Mealey R.H."/>
            <person name="Knowles D.P."/>
            <person name="Brayton K.A."/>
        </authorList>
    </citation>
    <scope>NUCLEOTIDE SEQUENCE [LARGE SCALE GENOMIC DNA]</scope>
    <source>
        <strain evidence="2 3">WA</strain>
    </source>
</reference>
<keyword evidence="3" id="KW-1185">Reference proteome</keyword>
<dbReference type="InterPro" id="IPR050618">
    <property type="entry name" value="Ubq-SigPath_Reg"/>
</dbReference>
<dbReference type="InterPro" id="IPR006595">
    <property type="entry name" value="CTLH_C"/>
</dbReference>
<dbReference type="EMBL" id="CP001669">
    <property type="protein sequence ID" value="AFZ80398.1"/>
    <property type="molecule type" value="Genomic_DNA"/>
</dbReference>
<dbReference type="KEGG" id="beq:BEWA_032510"/>